<feature type="chain" id="PRO_5042798957" evidence="7">
    <location>
        <begin position="20"/>
        <end position="204"/>
    </location>
</feature>
<evidence type="ECO:0000313" key="9">
    <source>
        <dbReference type="EMBL" id="MDN4533633.1"/>
    </source>
</evidence>
<evidence type="ECO:0000256" key="3">
    <source>
        <dbReference type="ARBA" id="ARBA00023002"/>
    </source>
</evidence>
<evidence type="ECO:0000256" key="2">
    <source>
        <dbReference type="ARBA" id="ARBA00022729"/>
    </source>
</evidence>
<dbReference type="InterPro" id="IPR012336">
    <property type="entry name" value="Thioredoxin-like_fold"/>
</dbReference>
<evidence type="ECO:0000313" key="10">
    <source>
        <dbReference type="EMBL" id="PNZ68103.1"/>
    </source>
</evidence>
<dbReference type="Gene3D" id="3.40.30.10">
    <property type="entry name" value="Glutaredoxin"/>
    <property type="match status" value="1"/>
</dbReference>
<comment type="caution">
    <text evidence="10">The sequence shown here is derived from an EMBL/GenBank/DDBJ whole genome shotgun (WGS) entry which is preliminary data.</text>
</comment>
<dbReference type="Proteomes" id="UP001171687">
    <property type="component" value="Unassembled WGS sequence"/>
</dbReference>
<comment type="similarity">
    <text evidence="1">Belongs to the thioredoxin family. DsbA subfamily.</text>
</comment>
<dbReference type="Proteomes" id="UP000242470">
    <property type="component" value="Unassembled WGS sequence"/>
</dbReference>
<evidence type="ECO:0000259" key="8">
    <source>
        <dbReference type="Pfam" id="PF13462"/>
    </source>
</evidence>
<feature type="signal peptide" evidence="7">
    <location>
        <begin position="1"/>
        <end position="19"/>
    </location>
</feature>
<dbReference type="AlphaFoldDB" id="A0AAP8PPS4"/>
<keyword evidence="5" id="KW-0676">Redox-active center</keyword>
<evidence type="ECO:0000256" key="1">
    <source>
        <dbReference type="ARBA" id="ARBA00005791"/>
    </source>
</evidence>
<dbReference type="PANTHER" id="PTHR13887">
    <property type="entry name" value="GLUTATHIONE S-TRANSFERASE KAPPA"/>
    <property type="match status" value="1"/>
</dbReference>
<dbReference type="InterPro" id="IPR036249">
    <property type="entry name" value="Thioredoxin-like_sf"/>
</dbReference>
<evidence type="ECO:0000313" key="11">
    <source>
        <dbReference type="Proteomes" id="UP000242470"/>
    </source>
</evidence>
<keyword evidence="10" id="KW-0413">Isomerase</keyword>
<keyword evidence="3" id="KW-0560">Oxidoreductase</keyword>
<dbReference type="GO" id="GO:0016853">
    <property type="term" value="F:isomerase activity"/>
    <property type="evidence" value="ECO:0007669"/>
    <property type="project" value="UniProtKB-KW"/>
</dbReference>
<reference evidence="9" key="2">
    <citation type="submission" date="2023-07" db="EMBL/GenBank/DDBJ databases">
        <title>Evaluation of the beneficial properties of pineapple isolates.</title>
        <authorList>
            <person name="Adefiranye O."/>
        </authorList>
    </citation>
    <scope>NUCLEOTIDE SEQUENCE</scope>
    <source>
        <strain evidence="9">PAPLE_T1</strain>
    </source>
</reference>
<dbReference type="PROSITE" id="PS51257">
    <property type="entry name" value="PROKAR_LIPOPROTEIN"/>
    <property type="match status" value="1"/>
</dbReference>
<dbReference type="Pfam" id="PF13462">
    <property type="entry name" value="Thioredoxin_4"/>
    <property type="match status" value="1"/>
</dbReference>
<evidence type="ECO:0000256" key="6">
    <source>
        <dbReference type="SAM" id="MobiDB-lite"/>
    </source>
</evidence>
<protein>
    <submittedName>
        <fullName evidence="10">Protein-disulfide isomerase</fullName>
    </submittedName>
    <submittedName>
        <fullName evidence="9">Thioredoxin domain-containing protein</fullName>
    </submittedName>
</protein>
<dbReference type="GeneID" id="64981449"/>
<keyword evidence="2 7" id="KW-0732">Signal</keyword>
<dbReference type="RefSeq" id="WP_059107457.1">
    <property type="nucleotide sequence ID" value="NZ_AP024589.1"/>
</dbReference>
<feature type="domain" description="Thioredoxin-like fold" evidence="8">
    <location>
        <begin position="36"/>
        <end position="200"/>
    </location>
</feature>
<gene>
    <name evidence="10" type="ORF">CD158_04895</name>
    <name evidence="9" type="ORF">QYH67_08685</name>
</gene>
<accession>A0AAP8PPS4</accession>
<name>A0AAP8PPS4_9STAP</name>
<reference evidence="10 11" key="1">
    <citation type="submission" date="2017-08" db="EMBL/GenBank/DDBJ databases">
        <title>Draft genome sequences of 64 type strains of genus Staph aureus.</title>
        <authorList>
            <person name="Cole K."/>
            <person name="Golubchik T."/>
            <person name="Russell J."/>
            <person name="Foster D."/>
            <person name="Llewelyn M."/>
            <person name="Wilson D."/>
            <person name="Crook D."/>
            <person name="Paul J."/>
        </authorList>
    </citation>
    <scope>NUCLEOTIDE SEQUENCE [LARGE SCALE GENOMIC DNA]</scope>
    <source>
        <strain evidence="10 11">NCTC 12101</strain>
    </source>
</reference>
<feature type="region of interest" description="Disordered" evidence="6">
    <location>
        <begin position="154"/>
        <end position="173"/>
    </location>
</feature>
<evidence type="ECO:0000256" key="4">
    <source>
        <dbReference type="ARBA" id="ARBA00023157"/>
    </source>
</evidence>
<dbReference type="EMBL" id="JAUHQC010000011">
    <property type="protein sequence ID" value="MDN4533633.1"/>
    <property type="molecule type" value="Genomic_DNA"/>
</dbReference>
<evidence type="ECO:0000256" key="5">
    <source>
        <dbReference type="ARBA" id="ARBA00023284"/>
    </source>
</evidence>
<proteinExistence type="inferred from homology"/>
<dbReference type="GO" id="GO:0016491">
    <property type="term" value="F:oxidoreductase activity"/>
    <property type="evidence" value="ECO:0007669"/>
    <property type="project" value="UniProtKB-KW"/>
</dbReference>
<sequence length="204" mass="23440">MKKLIAFLMMISMTVLLSACGDTSDSEQQAEKGTNGKPKIVEYGDFKCPYCKKVEDQVLPQLKKDYLDQDKAEYEFVNMAFLGKDSIIGSRAGHAVKEETPEQYLTFQHLMFEQQPDNEKPWITEKIVDAQIDELEISSDSKARIKENYKTKDSKAWKAAKQDQQRAEDQGIKKAPTVIIEGETLDDPYHYKAYQEQLDEILEK</sequence>
<dbReference type="PANTHER" id="PTHR13887:SF14">
    <property type="entry name" value="DISULFIDE BOND FORMATION PROTEIN D"/>
    <property type="match status" value="1"/>
</dbReference>
<dbReference type="SUPFAM" id="SSF52833">
    <property type="entry name" value="Thioredoxin-like"/>
    <property type="match status" value="1"/>
</dbReference>
<evidence type="ECO:0000256" key="7">
    <source>
        <dbReference type="SAM" id="SignalP"/>
    </source>
</evidence>
<dbReference type="EMBL" id="PPQW01000021">
    <property type="protein sequence ID" value="PNZ68103.1"/>
    <property type="molecule type" value="Genomic_DNA"/>
</dbReference>
<organism evidence="10 11">
    <name type="scientific">Staphylococcus auricularis</name>
    <dbReference type="NCBI Taxonomy" id="29379"/>
    <lineage>
        <taxon>Bacteria</taxon>
        <taxon>Bacillati</taxon>
        <taxon>Bacillota</taxon>
        <taxon>Bacilli</taxon>
        <taxon>Bacillales</taxon>
        <taxon>Staphylococcaceae</taxon>
        <taxon>Staphylococcus</taxon>
    </lineage>
</organism>
<keyword evidence="4" id="KW-1015">Disulfide bond</keyword>
<feature type="compositionally biased region" description="Basic and acidic residues" evidence="6">
    <location>
        <begin position="154"/>
        <end position="172"/>
    </location>
</feature>